<gene>
    <name evidence="5" type="ORF">SAMN02745206_02476</name>
</gene>
<comment type="similarity">
    <text evidence="4">Belongs to the GPI family.</text>
</comment>
<name>A0A1M5DNP1_9BACT</name>
<dbReference type="AlphaFoldDB" id="A0A1M5DNP1"/>
<dbReference type="GO" id="GO:0005829">
    <property type="term" value="C:cytosol"/>
    <property type="evidence" value="ECO:0007669"/>
    <property type="project" value="TreeGrafter"/>
</dbReference>
<accession>A0A1M5DNP1</accession>
<keyword evidence="3 4" id="KW-0413">Isomerase</keyword>
<dbReference type="Proteomes" id="UP000184076">
    <property type="component" value="Unassembled WGS sequence"/>
</dbReference>
<keyword evidence="1 4" id="KW-0312">Gluconeogenesis</keyword>
<organism evidence="5 6">
    <name type="scientific">Desulfacinum infernum DSM 9756</name>
    <dbReference type="NCBI Taxonomy" id="1121391"/>
    <lineage>
        <taxon>Bacteria</taxon>
        <taxon>Pseudomonadati</taxon>
        <taxon>Thermodesulfobacteriota</taxon>
        <taxon>Syntrophobacteria</taxon>
        <taxon>Syntrophobacterales</taxon>
        <taxon>Syntrophobacteraceae</taxon>
        <taxon>Desulfacinum</taxon>
    </lineage>
</organism>
<evidence type="ECO:0000313" key="6">
    <source>
        <dbReference type="Proteomes" id="UP000184076"/>
    </source>
</evidence>
<dbReference type="GO" id="GO:0097367">
    <property type="term" value="F:carbohydrate derivative binding"/>
    <property type="evidence" value="ECO:0007669"/>
    <property type="project" value="InterPro"/>
</dbReference>
<dbReference type="Gene3D" id="3.40.50.10490">
    <property type="entry name" value="Glucose-6-phosphate isomerase like protein, domain 1"/>
    <property type="match status" value="3"/>
</dbReference>
<evidence type="ECO:0000256" key="1">
    <source>
        <dbReference type="ARBA" id="ARBA00022432"/>
    </source>
</evidence>
<dbReference type="GO" id="GO:0006096">
    <property type="term" value="P:glycolytic process"/>
    <property type="evidence" value="ECO:0007669"/>
    <property type="project" value="UniProtKB-UniPathway"/>
</dbReference>
<dbReference type="PANTHER" id="PTHR11469:SF1">
    <property type="entry name" value="GLUCOSE-6-PHOSPHATE ISOMERASE"/>
    <property type="match status" value="1"/>
</dbReference>
<dbReference type="PANTHER" id="PTHR11469">
    <property type="entry name" value="GLUCOSE-6-PHOSPHATE ISOMERASE"/>
    <property type="match status" value="1"/>
</dbReference>
<evidence type="ECO:0000313" key="5">
    <source>
        <dbReference type="EMBL" id="SHF68593.1"/>
    </source>
</evidence>
<dbReference type="Pfam" id="PF00342">
    <property type="entry name" value="PGI"/>
    <property type="match status" value="1"/>
</dbReference>
<evidence type="ECO:0000256" key="4">
    <source>
        <dbReference type="RuleBase" id="RU000612"/>
    </source>
</evidence>
<dbReference type="GO" id="GO:0048029">
    <property type="term" value="F:monosaccharide binding"/>
    <property type="evidence" value="ECO:0007669"/>
    <property type="project" value="TreeGrafter"/>
</dbReference>
<reference evidence="6" key="1">
    <citation type="submission" date="2016-11" db="EMBL/GenBank/DDBJ databases">
        <authorList>
            <person name="Varghese N."/>
            <person name="Submissions S."/>
        </authorList>
    </citation>
    <scope>NUCLEOTIDE SEQUENCE [LARGE SCALE GENOMIC DNA]</scope>
    <source>
        <strain evidence="6">DSM 9756</strain>
    </source>
</reference>
<comment type="pathway">
    <text evidence="4">Carbohydrate degradation; glycolysis; D-glyceraldehyde 3-phosphate and glycerone phosphate from D-glucose: step 2/4.</text>
</comment>
<dbReference type="UniPathway" id="UPA00109">
    <property type="reaction ID" value="UER00181"/>
</dbReference>
<dbReference type="InterPro" id="IPR001672">
    <property type="entry name" value="G6P_Isomerase"/>
</dbReference>
<comment type="catalytic activity">
    <reaction evidence="4">
        <text>alpha-D-glucose 6-phosphate = beta-D-fructose 6-phosphate</text>
        <dbReference type="Rhea" id="RHEA:11816"/>
        <dbReference type="ChEBI" id="CHEBI:57634"/>
        <dbReference type="ChEBI" id="CHEBI:58225"/>
        <dbReference type="EC" id="5.3.1.9"/>
    </reaction>
</comment>
<dbReference type="PRINTS" id="PR00662">
    <property type="entry name" value="G6PISOMERASE"/>
</dbReference>
<sequence>MAGDIKLELFPGVLDRSVDAAVAAMARDGVVERIWRKDHTIWKPEPREITNRLGWLHVADAMESRLAEVNAFVDDVRSDGYTQAVLLGMGGSSLAPEVLSRIFPPQPGFLRLTVLDTTHPDAIARVRDQLDLERTFFVVATKSGGTVETISLFKYFYNLMLDVFPSHEVGSRFCAVTDPGSGLEDMARSLAFRKIFLNDPEIGGRYSALSYFGLVPAALTGADVGEILSRGRAAARACRVSDPETPGANPGLFLGAVLGAAARAGRDKMTLGVDPVFANLADWVEQLVAESTGKEGRGILPVAGEPLGPPDVYGDDRLFVLVNESGAARADGLEDLLKAGFPCVHLIAEDRYDVGALFFLWEFATAVASHLLAVNPFDQPNVESAKVQAKKMLEAYKASGSLPRLPVAAEAEGIQVLGDAPAGAPAQALKRFVEDLSAGGYVAIQAYVPPDEETDRVLTCLQRALRDGSRRAVTVGYGPRFLHSTGQLHKGDAGKGRFVQITNEVRNDLPIPDAPGASASSVTFGTLIAAQAHGDREALLAAGRPVLRLHVTGDTAEALGNLCDSLEAFPGEAE</sequence>
<dbReference type="RefSeq" id="WP_073039924.1">
    <property type="nucleotide sequence ID" value="NZ_FQVB01000024.1"/>
</dbReference>
<evidence type="ECO:0000256" key="2">
    <source>
        <dbReference type="ARBA" id="ARBA00023152"/>
    </source>
</evidence>
<dbReference type="InterPro" id="IPR046348">
    <property type="entry name" value="SIS_dom_sf"/>
</dbReference>
<keyword evidence="6" id="KW-1185">Reference proteome</keyword>
<dbReference type="GO" id="GO:0006094">
    <property type="term" value="P:gluconeogenesis"/>
    <property type="evidence" value="ECO:0007669"/>
    <property type="project" value="UniProtKB-KW"/>
</dbReference>
<protein>
    <recommendedName>
        <fullName evidence="4">Glucose-6-phosphate isomerase</fullName>
        <ecNumber evidence="4">5.3.1.9</ecNumber>
    </recommendedName>
</protein>
<dbReference type="STRING" id="1121391.SAMN02745206_02476"/>
<keyword evidence="2 4" id="KW-0324">Glycolysis</keyword>
<dbReference type="EMBL" id="FQVB01000024">
    <property type="protein sequence ID" value="SHF68593.1"/>
    <property type="molecule type" value="Genomic_DNA"/>
</dbReference>
<dbReference type="GO" id="GO:0004347">
    <property type="term" value="F:glucose-6-phosphate isomerase activity"/>
    <property type="evidence" value="ECO:0007669"/>
    <property type="project" value="UniProtKB-EC"/>
</dbReference>
<evidence type="ECO:0000256" key="3">
    <source>
        <dbReference type="ARBA" id="ARBA00023235"/>
    </source>
</evidence>
<dbReference type="PROSITE" id="PS51463">
    <property type="entry name" value="P_GLUCOSE_ISOMERASE_3"/>
    <property type="match status" value="1"/>
</dbReference>
<dbReference type="GO" id="GO:0051156">
    <property type="term" value="P:glucose 6-phosphate metabolic process"/>
    <property type="evidence" value="ECO:0007669"/>
    <property type="project" value="TreeGrafter"/>
</dbReference>
<proteinExistence type="inferred from homology"/>
<dbReference type="EC" id="5.3.1.9" evidence="4"/>
<dbReference type="SUPFAM" id="SSF53697">
    <property type="entry name" value="SIS domain"/>
    <property type="match status" value="1"/>
</dbReference>